<name>A0A285VMM6_9MICO</name>
<proteinExistence type="predicted"/>
<dbReference type="AlphaFoldDB" id="A0A285VMM6"/>
<accession>A0A285VMM6</accession>
<gene>
    <name evidence="2" type="ORF">SAMN05421879_10524</name>
</gene>
<keyword evidence="1" id="KW-0472">Membrane</keyword>
<dbReference type="Proteomes" id="UP000219688">
    <property type="component" value="Unassembled WGS sequence"/>
</dbReference>
<feature type="transmembrane region" description="Helical" evidence="1">
    <location>
        <begin position="117"/>
        <end position="135"/>
    </location>
</feature>
<sequence length="157" mass="16463">MTLAPDGQSKGGRAQPAERALRTIVASMALGLVLIGVVLVLIGAELLTPPLWMLLVVALATAGAWLLVVLSPVPTATAPGASTTAVVQPVVVMRTSLVEAPAILGLILAVVSDPMNVTVYVIPAMFALAGMWLFARPSVVQRRVEQERVLRQAGRRP</sequence>
<feature type="transmembrane region" description="Helical" evidence="1">
    <location>
        <begin position="50"/>
        <end position="70"/>
    </location>
</feature>
<evidence type="ECO:0000313" key="3">
    <source>
        <dbReference type="Proteomes" id="UP000219688"/>
    </source>
</evidence>
<dbReference type="EMBL" id="OBQK01000005">
    <property type="protein sequence ID" value="SOC55319.1"/>
    <property type="molecule type" value="Genomic_DNA"/>
</dbReference>
<evidence type="ECO:0000256" key="1">
    <source>
        <dbReference type="SAM" id="Phobius"/>
    </source>
</evidence>
<protein>
    <submittedName>
        <fullName evidence="2">Uncharacterized protein</fullName>
    </submittedName>
</protein>
<keyword evidence="1" id="KW-0812">Transmembrane</keyword>
<dbReference type="RefSeq" id="WP_097187947.1">
    <property type="nucleotide sequence ID" value="NZ_OBQK01000005.1"/>
</dbReference>
<reference evidence="3" key="1">
    <citation type="submission" date="2017-08" db="EMBL/GenBank/DDBJ databases">
        <authorList>
            <person name="Varghese N."/>
            <person name="Submissions S."/>
        </authorList>
    </citation>
    <scope>NUCLEOTIDE SEQUENCE [LARGE SCALE GENOMIC DNA]</scope>
    <source>
        <strain evidence="3">USBA17B2</strain>
    </source>
</reference>
<feature type="transmembrane region" description="Helical" evidence="1">
    <location>
        <begin position="91"/>
        <end position="111"/>
    </location>
</feature>
<organism evidence="2 3">
    <name type="scientific">Ornithinimicrobium cerasi</name>
    <dbReference type="NCBI Taxonomy" id="2248773"/>
    <lineage>
        <taxon>Bacteria</taxon>
        <taxon>Bacillati</taxon>
        <taxon>Actinomycetota</taxon>
        <taxon>Actinomycetes</taxon>
        <taxon>Micrococcales</taxon>
        <taxon>Ornithinimicrobiaceae</taxon>
        <taxon>Ornithinimicrobium</taxon>
    </lineage>
</organism>
<evidence type="ECO:0000313" key="2">
    <source>
        <dbReference type="EMBL" id="SOC55319.1"/>
    </source>
</evidence>
<keyword evidence="1" id="KW-1133">Transmembrane helix</keyword>
<feature type="transmembrane region" description="Helical" evidence="1">
    <location>
        <begin position="20"/>
        <end position="44"/>
    </location>
</feature>
<keyword evidence="3" id="KW-1185">Reference proteome</keyword>